<evidence type="ECO:0000256" key="3">
    <source>
        <dbReference type="ARBA" id="ARBA00022490"/>
    </source>
</evidence>
<accession>A0A0H5PZV9</accession>
<dbReference type="GO" id="GO:0006271">
    <property type="term" value="P:DNA strand elongation involved in DNA replication"/>
    <property type="evidence" value="ECO:0007669"/>
    <property type="project" value="TreeGrafter"/>
</dbReference>
<evidence type="ECO:0000259" key="9">
    <source>
        <dbReference type="Pfam" id="PF02768"/>
    </source>
</evidence>
<keyword evidence="4" id="KW-0808">Transferase</keyword>
<keyword evidence="3" id="KW-0963">Cytoplasm</keyword>
<dbReference type="InterPro" id="IPR001001">
    <property type="entry name" value="DNA_polIII_beta"/>
</dbReference>
<keyword evidence="5" id="KW-0548">Nucleotidyltransferase</keyword>
<evidence type="ECO:0000256" key="6">
    <source>
        <dbReference type="ARBA" id="ARBA00022705"/>
    </source>
</evidence>
<dbReference type="InterPro" id="IPR046938">
    <property type="entry name" value="DNA_clamp_sf"/>
</dbReference>
<evidence type="ECO:0000256" key="2">
    <source>
        <dbReference type="ARBA" id="ARBA00010752"/>
    </source>
</evidence>
<evidence type="ECO:0000256" key="5">
    <source>
        <dbReference type="ARBA" id="ARBA00022695"/>
    </source>
</evidence>
<dbReference type="PANTHER" id="PTHR30478:SF0">
    <property type="entry name" value="BETA SLIDING CLAMP"/>
    <property type="match status" value="1"/>
</dbReference>
<organism evidence="10">
    <name type="scientific">uncultured prokaryote</name>
    <dbReference type="NCBI Taxonomy" id="198431"/>
    <lineage>
        <taxon>unclassified sequences</taxon>
        <taxon>environmental samples</taxon>
    </lineage>
</organism>
<dbReference type="GO" id="GO:0003677">
    <property type="term" value="F:DNA binding"/>
    <property type="evidence" value="ECO:0007669"/>
    <property type="project" value="UniProtKB-KW"/>
</dbReference>
<dbReference type="PANTHER" id="PTHR30478">
    <property type="entry name" value="DNA POLYMERASE III SUBUNIT BETA"/>
    <property type="match status" value="1"/>
</dbReference>
<dbReference type="GO" id="GO:0008408">
    <property type="term" value="F:3'-5' exonuclease activity"/>
    <property type="evidence" value="ECO:0007669"/>
    <property type="project" value="InterPro"/>
</dbReference>
<reference evidence="10" key="2">
    <citation type="submission" date="2015-07" db="EMBL/GenBank/DDBJ databases">
        <title>Plasmids, circular viruses and viroids from rat gut.</title>
        <authorList>
            <person name="Jorgensen T.J."/>
            <person name="Hansen M.A."/>
            <person name="Xu Z."/>
            <person name="Tabak M.A."/>
            <person name="Sorensen S.J."/>
            <person name="Hansen L.H."/>
        </authorList>
    </citation>
    <scope>NUCLEOTIDE SEQUENCE</scope>
    <source>
        <strain evidence="10">RGRH0325</strain>
    </source>
</reference>
<dbReference type="Gene3D" id="3.10.150.10">
    <property type="entry name" value="DNA Polymerase III, subunit A, domain 2"/>
    <property type="match status" value="2"/>
</dbReference>
<name>A0A0H5PZV9_9ZZZZ</name>
<keyword evidence="6" id="KW-0235">DNA replication</keyword>
<evidence type="ECO:0000256" key="1">
    <source>
        <dbReference type="ARBA" id="ARBA00004496"/>
    </source>
</evidence>
<dbReference type="EMBL" id="LN852995">
    <property type="protein sequence ID" value="CRY94705.1"/>
    <property type="molecule type" value="Genomic_DNA"/>
</dbReference>
<comment type="subcellular location">
    <subcellularLocation>
        <location evidence="1">Cytoplasm</location>
    </subcellularLocation>
</comment>
<dbReference type="SMART" id="SM00480">
    <property type="entry name" value="POL3Bc"/>
    <property type="match status" value="1"/>
</dbReference>
<keyword evidence="8" id="KW-0238">DNA-binding</keyword>
<evidence type="ECO:0000256" key="8">
    <source>
        <dbReference type="ARBA" id="ARBA00023125"/>
    </source>
</evidence>
<proteinExistence type="inferred from homology"/>
<comment type="similarity">
    <text evidence="2">Belongs to the beta sliding clamp family.</text>
</comment>
<reference evidence="10" key="1">
    <citation type="submission" date="2015-06" db="EMBL/GenBank/DDBJ databases">
        <authorList>
            <person name="Joergensen T."/>
        </authorList>
    </citation>
    <scope>NUCLEOTIDE SEQUENCE</scope>
    <source>
        <strain evidence="10">RGRH0325</strain>
    </source>
</reference>
<dbReference type="CDD" id="cd00140">
    <property type="entry name" value="beta_clamp"/>
    <property type="match status" value="1"/>
</dbReference>
<evidence type="ECO:0000256" key="4">
    <source>
        <dbReference type="ARBA" id="ARBA00022679"/>
    </source>
</evidence>
<dbReference type="SUPFAM" id="SSF55979">
    <property type="entry name" value="DNA clamp"/>
    <property type="match status" value="2"/>
</dbReference>
<keyword evidence="7" id="KW-0239">DNA-directed DNA polymerase</keyword>
<sequence length="312" mass="34171">MCGHDYHSLLSPILGTLPDQPVEMTVDDTTFLATFRYQGGDFSVPAYDGKDYPVIAEREDTNVEFALPMSVFLPAVKSASLCTADDELRPVFASVALDVSNEGVTFVGTSGQLLYKYVYAHGVPFVTRGEPRLIILHRKAIPAIETAFAGAETVSVRHDGQKLILSADGITFFATDVIGRYPNYNSVLPAQSPYHIVLPVRNLSNAVKRVSLMSNSYTQIISIRKHDGQVALCAEDIDFSRRANEQLPSEDCTLPDGFAIGLRASHFQTVLSAVSTENVRLELTAPERAMIIREDSANSTLVELLMPMKLDA</sequence>
<evidence type="ECO:0000313" key="10">
    <source>
        <dbReference type="EMBL" id="CRY94705.1"/>
    </source>
</evidence>
<dbReference type="GO" id="GO:0003887">
    <property type="term" value="F:DNA-directed DNA polymerase activity"/>
    <property type="evidence" value="ECO:0007669"/>
    <property type="project" value="UniProtKB-KW"/>
</dbReference>
<evidence type="ECO:0000256" key="7">
    <source>
        <dbReference type="ARBA" id="ARBA00022932"/>
    </source>
</evidence>
<protein>
    <recommendedName>
        <fullName evidence="9">DNA polymerase III beta sliding clamp C-terminal domain-containing protein</fullName>
    </recommendedName>
</protein>
<dbReference type="AlphaFoldDB" id="A0A0H5PZV9"/>
<dbReference type="InterPro" id="IPR022635">
    <property type="entry name" value="DNA_polIII_beta_C"/>
</dbReference>
<dbReference type="GO" id="GO:0009360">
    <property type="term" value="C:DNA polymerase III complex"/>
    <property type="evidence" value="ECO:0007669"/>
    <property type="project" value="InterPro"/>
</dbReference>
<dbReference type="Pfam" id="PF02768">
    <property type="entry name" value="DNA_pol3_beta_3"/>
    <property type="match status" value="1"/>
</dbReference>
<feature type="domain" description="DNA polymerase III beta sliding clamp C-terminal" evidence="9">
    <location>
        <begin position="186"/>
        <end position="308"/>
    </location>
</feature>